<dbReference type="RefSeq" id="WP_053787276.1">
    <property type="nucleotide sequence ID" value="NZ_CP165727.1"/>
</dbReference>
<name>A0AB39Y6Y4_9ACTN</name>
<organism evidence="2">
    <name type="scientific">Streptomyces sp. R33</name>
    <dbReference type="NCBI Taxonomy" id="3238629"/>
    <lineage>
        <taxon>Bacteria</taxon>
        <taxon>Bacillati</taxon>
        <taxon>Actinomycetota</taxon>
        <taxon>Actinomycetes</taxon>
        <taxon>Kitasatosporales</taxon>
        <taxon>Streptomycetaceae</taxon>
        <taxon>Streptomyces</taxon>
    </lineage>
</organism>
<feature type="transmembrane region" description="Helical" evidence="1">
    <location>
        <begin position="29"/>
        <end position="49"/>
    </location>
</feature>
<dbReference type="AlphaFoldDB" id="A0AB39Y6Y4"/>
<protein>
    <submittedName>
        <fullName evidence="2">Uncharacterized protein</fullName>
    </submittedName>
</protein>
<proteinExistence type="predicted"/>
<accession>A0AB39Y6Y4</accession>
<feature type="transmembrane region" description="Helical" evidence="1">
    <location>
        <begin position="95"/>
        <end position="113"/>
    </location>
</feature>
<evidence type="ECO:0000256" key="1">
    <source>
        <dbReference type="SAM" id="Phobius"/>
    </source>
</evidence>
<keyword evidence="1" id="KW-0472">Membrane</keyword>
<feature type="transmembrane region" description="Helical" evidence="1">
    <location>
        <begin position="69"/>
        <end position="88"/>
    </location>
</feature>
<gene>
    <name evidence="2" type="ORF">AB5J51_18710</name>
</gene>
<reference evidence="2" key="1">
    <citation type="submission" date="2024-08" db="EMBL/GenBank/DDBJ databases">
        <authorList>
            <person name="Yu S.T."/>
        </authorList>
    </citation>
    <scope>NUCLEOTIDE SEQUENCE</scope>
    <source>
        <strain evidence="2">R33</strain>
    </source>
</reference>
<keyword evidence="1" id="KW-0812">Transmembrane</keyword>
<keyword evidence="1" id="KW-1133">Transmembrane helix</keyword>
<sequence length="114" mass="11789">MSWNPQTALLAPTPESPAEAAARRVRRNAGIAALLLLPALVAAKVLVLSTEAGGRCLMQGGCRPFPGEVFLALLAAVVASGVAVQSAPHRFRKHALAAQLALEALAVLMVLAYP</sequence>
<dbReference type="EMBL" id="CP165727">
    <property type="protein sequence ID" value="XDV64827.1"/>
    <property type="molecule type" value="Genomic_DNA"/>
</dbReference>
<evidence type="ECO:0000313" key="2">
    <source>
        <dbReference type="EMBL" id="XDV64827.1"/>
    </source>
</evidence>